<sequence>MSSNTSAQPPKDHWSAEAYSASASFVPKLTQKVLQYLDPRPSERVLDVGCGDGKFTENFLPSVASVLGIDSSPAMIEAAKRDYDCTKTEFRVVDCRFLEKESSIIDGSWDKVISNAALHWILRDESTRISALRGIYAALKSGGSFVFEMGGHGNVAEVATAIMSALVHRGVSIEKARESNPWFFPSDTWMKQTLESIGFEVEKIELEYRPTKLTTAANGGLEGWVKLMGAQMLDVLPEEERSSAVKEVCEVLQTAVTRAEDGSQWLGYVRLRGIAKKN</sequence>
<proteinExistence type="predicted"/>
<evidence type="ECO:0000256" key="1">
    <source>
        <dbReference type="ARBA" id="ARBA00022603"/>
    </source>
</evidence>
<dbReference type="Proteomes" id="UP000018001">
    <property type="component" value="Unassembled WGS sequence"/>
</dbReference>
<dbReference type="InParanoid" id="V5G7X5"/>
<dbReference type="AlphaFoldDB" id="V5G7X5"/>
<comment type="caution">
    <text evidence="4">The sequence shown here is derived from an EMBL/GenBank/DDBJ whole genome shotgun (WGS) entry which is preliminary data.</text>
</comment>
<dbReference type="PANTHER" id="PTHR43861:SF1">
    <property type="entry name" value="TRANS-ACONITATE 2-METHYLTRANSFERASE"/>
    <property type="match status" value="1"/>
</dbReference>
<gene>
    <name evidence="4" type="ORF">PVAR5_5640</name>
</gene>
<dbReference type="HOGENOM" id="CLU_037990_5_3_1"/>
<feature type="domain" description="Methyltransferase" evidence="3">
    <location>
        <begin position="45"/>
        <end position="143"/>
    </location>
</feature>
<keyword evidence="1" id="KW-0489">Methyltransferase</keyword>
<accession>V5G7X5</accession>
<dbReference type="SUPFAM" id="SSF53335">
    <property type="entry name" value="S-adenosyl-L-methionine-dependent methyltransferases"/>
    <property type="match status" value="1"/>
</dbReference>
<dbReference type="Pfam" id="PF13649">
    <property type="entry name" value="Methyltransf_25"/>
    <property type="match status" value="1"/>
</dbReference>
<dbReference type="PANTHER" id="PTHR43861">
    <property type="entry name" value="TRANS-ACONITATE 2-METHYLTRANSFERASE-RELATED"/>
    <property type="match status" value="1"/>
</dbReference>
<dbReference type="eggNOG" id="ENOG502RZIN">
    <property type="taxonomic scope" value="Eukaryota"/>
</dbReference>
<evidence type="ECO:0000313" key="5">
    <source>
        <dbReference type="Proteomes" id="UP000018001"/>
    </source>
</evidence>
<name>V5G7X5_BYSSN</name>
<dbReference type="OrthoDB" id="66144at2759"/>
<evidence type="ECO:0000313" key="4">
    <source>
        <dbReference type="EMBL" id="GAD96972.1"/>
    </source>
</evidence>
<dbReference type="EMBL" id="BAUL01000180">
    <property type="protein sequence ID" value="GAD96972.1"/>
    <property type="molecule type" value="Genomic_DNA"/>
</dbReference>
<evidence type="ECO:0000259" key="3">
    <source>
        <dbReference type="Pfam" id="PF13649"/>
    </source>
</evidence>
<keyword evidence="2" id="KW-0808">Transferase</keyword>
<dbReference type="GO" id="GO:0032259">
    <property type="term" value="P:methylation"/>
    <property type="evidence" value="ECO:0007669"/>
    <property type="project" value="UniProtKB-KW"/>
</dbReference>
<reference evidence="5" key="1">
    <citation type="journal article" date="2014" name="Genome Announc.">
        <title>Draft genome sequence of the formaldehyde-resistant fungus Byssochlamys spectabilis No. 5 (anamorph Paecilomyces variotii No. 5) (NBRC109023).</title>
        <authorList>
            <person name="Oka T."/>
            <person name="Ekino K."/>
            <person name="Fukuda K."/>
            <person name="Nomura Y."/>
        </authorList>
    </citation>
    <scope>NUCLEOTIDE SEQUENCE [LARGE SCALE GENOMIC DNA]</scope>
    <source>
        <strain evidence="5">No. 5 / NBRC 109023</strain>
    </source>
</reference>
<keyword evidence="5" id="KW-1185">Reference proteome</keyword>
<dbReference type="InterPro" id="IPR041698">
    <property type="entry name" value="Methyltransf_25"/>
</dbReference>
<dbReference type="Gene3D" id="3.40.50.150">
    <property type="entry name" value="Vaccinia Virus protein VP39"/>
    <property type="match status" value="1"/>
</dbReference>
<organism evidence="4 5">
    <name type="scientific">Byssochlamys spectabilis (strain No. 5 / NBRC 109023)</name>
    <name type="common">Paecilomyces variotii</name>
    <dbReference type="NCBI Taxonomy" id="1356009"/>
    <lineage>
        <taxon>Eukaryota</taxon>
        <taxon>Fungi</taxon>
        <taxon>Dikarya</taxon>
        <taxon>Ascomycota</taxon>
        <taxon>Pezizomycotina</taxon>
        <taxon>Eurotiomycetes</taxon>
        <taxon>Eurotiomycetidae</taxon>
        <taxon>Eurotiales</taxon>
        <taxon>Thermoascaceae</taxon>
        <taxon>Paecilomyces</taxon>
    </lineage>
</organism>
<evidence type="ECO:0000256" key="2">
    <source>
        <dbReference type="ARBA" id="ARBA00022679"/>
    </source>
</evidence>
<dbReference type="InterPro" id="IPR029063">
    <property type="entry name" value="SAM-dependent_MTases_sf"/>
</dbReference>
<protein>
    <recommendedName>
        <fullName evidence="3">Methyltransferase domain-containing protein</fullName>
    </recommendedName>
</protein>
<dbReference type="GO" id="GO:0008168">
    <property type="term" value="F:methyltransferase activity"/>
    <property type="evidence" value="ECO:0007669"/>
    <property type="project" value="UniProtKB-KW"/>
</dbReference>
<dbReference type="CDD" id="cd02440">
    <property type="entry name" value="AdoMet_MTases"/>
    <property type="match status" value="1"/>
</dbReference>